<dbReference type="SUPFAM" id="SSF48452">
    <property type="entry name" value="TPR-like"/>
    <property type="match status" value="1"/>
</dbReference>
<protein>
    <submittedName>
        <fullName evidence="1">DUF924 family protein</fullName>
    </submittedName>
</protein>
<comment type="caution">
    <text evidence="1">The sequence shown here is derived from an EMBL/GenBank/DDBJ whole genome shotgun (WGS) entry which is preliminary data.</text>
</comment>
<dbReference type="EMBL" id="JBHRSM010000010">
    <property type="protein sequence ID" value="MFC3085363.1"/>
    <property type="molecule type" value="Genomic_DNA"/>
</dbReference>
<evidence type="ECO:0000313" key="2">
    <source>
        <dbReference type="Proteomes" id="UP001595445"/>
    </source>
</evidence>
<name>A0ABV7DTB5_9RHOB</name>
<accession>A0ABV7DTB5</accession>
<dbReference type="Gene3D" id="1.20.58.320">
    <property type="entry name" value="TPR-like"/>
    <property type="match status" value="1"/>
</dbReference>
<evidence type="ECO:0000313" key="1">
    <source>
        <dbReference type="EMBL" id="MFC3085363.1"/>
    </source>
</evidence>
<dbReference type="Gene3D" id="1.25.40.10">
    <property type="entry name" value="Tetratricopeptide repeat domain"/>
    <property type="match status" value="1"/>
</dbReference>
<proteinExistence type="predicted"/>
<organism evidence="1 2">
    <name type="scientific">Tabrizicola soli</name>
    <dbReference type="NCBI Taxonomy" id="2185115"/>
    <lineage>
        <taxon>Bacteria</taxon>
        <taxon>Pseudomonadati</taxon>
        <taxon>Pseudomonadota</taxon>
        <taxon>Alphaproteobacteria</taxon>
        <taxon>Rhodobacterales</taxon>
        <taxon>Paracoccaceae</taxon>
        <taxon>Tabrizicola</taxon>
    </lineage>
</organism>
<dbReference type="InterPro" id="IPR010323">
    <property type="entry name" value="DUF924"/>
</dbReference>
<reference evidence="2" key="1">
    <citation type="journal article" date="2019" name="Int. J. Syst. Evol. Microbiol.">
        <title>The Global Catalogue of Microorganisms (GCM) 10K type strain sequencing project: providing services to taxonomists for standard genome sequencing and annotation.</title>
        <authorList>
            <consortium name="The Broad Institute Genomics Platform"/>
            <consortium name="The Broad Institute Genome Sequencing Center for Infectious Disease"/>
            <person name="Wu L."/>
            <person name="Ma J."/>
        </authorList>
    </citation>
    <scope>NUCLEOTIDE SEQUENCE [LARGE SCALE GENOMIC DNA]</scope>
    <source>
        <strain evidence="2">KCTC 62102</strain>
    </source>
</reference>
<keyword evidence="2" id="KW-1185">Reference proteome</keyword>
<dbReference type="Proteomes" id="UP001595445">
    <property type="component" value="Unassembled WGS sequence"/>
</dbReference>
<dbReference type="RefSeq" id="WP_197644526.1">
    <property type="nucleotide sequence ID" value="NZ_JAEACP010000011.1"/>
</dbReference>
<gene>
    <name evidence="1" type="ORF">ACFOD6_04790</name>
</gene>
<sequence>MIDNDDARPWHEVLAFWFPEGSAPGIDPERHTEHWRWRLHGGADEAITARFADLTARAVEGALDHWAVTPEGRLALIVVLDQFPRSLWRGTPRAFAQDPAALTLALAGLENGHYAAQPAPWFQIAFTQPLGHAEGPDHLERIDRLIALREGVAARSPEALQPLYHSLVAQAGEVRAVIAAFSRHPHRNAILGRVSTPAEIAWLARGAFPHQRALLD</sequence>
<dbReference type="InterPro" id="IPR011990">
    <property type="entry name" value="TPR-like_helical_dom_sf"/>
</dbReference>
<dbReference type="Pfam" id="PF06041">
    <property type="entry name" value="DUF924"/>
    <property type="match status" value="1"/>
</dbReference>